<dbReference type="SUPFAM" id="SSF53067">
    <property type="entry name" value="Actin-like ATPase domain"/>
    <property type="match status" value="3"/>
</dbReference>
<dbReference type="GO" id="GO:0004370">
    <property type="term" value="F:glycerol kinase activity"/>
    <property type="evidence" value="ECO:0007669"/>
    <property type="project" value="UniProtKB-EC"/>
</dbReference>
<dbReference type="AlphaFoldDB" id="A0AAD9FT73"/>
<comment type="caution">
    <text evidence="14">The sequence shown here is derived from an EMBL/GenBank/DDBJ whole genome shotgun (WGS) entry which is preliminary data.</text>
</comment>
<dbReference type="Gene3D" id="3.30.420.40">
    <property type="match status" value="2"/>
</dbReference>
<evidence type="ECO:0000256" key="1">
    <source>
        <dbReference type="ARBA" id="ARBA00005190"/>
    </source>
</evidence>
<dbReference type="InterPro" id="IPR018483">
    <property type="entry name" value="Carb_kinase_FGGY_CS"/>
</dbReference>
<dbReference type="InterPro" id="IPR042018">
    <property type="entry name" value="GK1-3_metazoan-type"/>
</dbReference>
<keyword evidence="5" id="KW-0547">Nucleotide-binding</keyword>
<reference evidence="14" key="1">
    <citation type="submission" date="2023-02" db="EMBL/GenBank/DDBJ databases">
        <title>Identification and recombinant expression of a fungal hydrolase from Papiliotrema laurentii that hydrolyzes apple cutin and clears colloidal polyester polyurethane.</title>
        <authorList>
            <consortium name="DOE Joint Genome Institute"/>
            <person name="Roman V.A."/>
            <person name="Bojanowski C."/>
            <person name="Crable B.R."/>
            <person name="Wagner D.N."/>
            <person name="Hung C.S."/>
            <person name="Nadeau L.J."/>
            <person name="Schratz L."/>
            <person name="Haridas S."/>
            <person name="Pangilinan J."/>
            <person name="Lipzen A."/>
            <person name="Na H."/>
            <person name="Yan M."/>
            <person name="Ng V."/>
            <person name="Grigoriev I.V."/>
            <person name="Spatafora J.W."/>
            <person name="Barlow D."/>
            <person name="Biffinger J."/>
            <person name="Kelley-Loughnane N."/>
            <person name="Varaljay V.A."/>
            <person name="Crookes-Goodson W.J."/>
        </authorList>
    </citation>
    <scope>NUCLEOTIDE SEQUENCE</scope>
    <source>
        <strain evidence="14">5307AH</strain>
    </source>
</reference>
<dbReference type="EC" id="2.7.1.30" evidence="3"/>
<gene>
    <name evidence="14" type="ORF">DB88DRAFT_523897</name>
</gene>
<dbReference type="EMBL" id="JAODAN010000003">
    <property type="protein sequence ID" value="KAK1925684.1"/>
    <property type="molecule type" value="Genomic_DNA"/>
</dbReference>
<proteinExistence type="inferred from homology"/>
<keyword evidence="4 10" id="KW-0808">Transferase</keyword>
<keyword evidence="15" id="KW-1185">Reference proteome</keyword>
<dbReference type="GO" id="GO:0006071">
    <property type="term" value="P:glycerol metabolic process"/>
    <property type="evidence" value="ECO:0007669"/>
    <property type="project" value="UniProtKB-KW"/>
</dbReference>
<comment type="similarity">
    <text evidence="2 10">Belongs to the FGGY kinase family.</text>
</comment>
<evidence type="ECO:0000256" key="7">
    <source>
        <dbReference type="ARBA" id="ARBA00022798"/>
    </source>
</evidence>
<evidence type="ECO:0000256" key="5">
    <source>
        <dbReference type="ARBA" id="ARBA00022741"/>
    </source>
</evidence>
<feature type="region of interest" description="Disordered" evidence="11">
    <location>
        <begin position="1"/>
        <end position="118"/>
    </location>
</feature>
<dbReference type="PANTHER" id="PTHR10196">
    <property type="entry name" value="SUGAR KINASE"/>
    <property type="match status" value="1"/>
</dbReference>
<evidence type="ECO:0000259" key="13">
    <source>
        <dbReference type="Pfam" id="PF02782"/>
    </source>
</evidence>
<feature type="domain" description="Carbohydrate kinase FGGY C-terminal" evidence="13">
    <location>
        <begin position="478"/>
        <end position="668"/>
    </location>
</feature>
<name>A0AAD9FT73_PAPLA</name>
<dbReference type="PROSITE" id="PS00445">
    <property type="entry name" value="FGGY_KINASES_2"/>
    <property type="match status" value="1"/>
</dbReference>
<keyword evidence="8" id="KW-0067">ATP-binding</keyword>
<evidence type="ECO:0000256" key="10">
    <source>
        <dbReference type="RuleBase" id="RU003733"/>
    </source>
</evidence>
<evidence type="ECO:0000256" key="2">
    <source>
        <dbReference type="ARBA" id="ARBA00009156"/>
    </source>
</evidence>
<evidence type="ECO:0000256" key="11">
    <source>
        <dbReference type="SAM" id="MobiDB-lite"/>
    </source>
</evidence>
<feature type="compositionally biased region" description="Low complexity" evidence="11">
    <location>
        <begin position="20"/>
        <end position="51"/>
    </location>
</feature>
<dbReference type="Pfam" id="PF02782">
    <property type="entry name" value="FGGY_C"/>
    <property type="match status" value="1"/>
</dbReference>
<keyword evidence="6 10" id="KW-0418">Kinase</keyword>
<evidence type="ECO:0000313" key="15">
    <source>
        <dbReference type="Proteomes" id="UP001182556"/>
    </source>
</evidence>
<evidence type="ECO:0000259" key="12">
    <source>
        <dbReference type="Pfam" id="PF00370"/>
    </source>
</evidence>
<sequence>MQRLPSDLGFTAVRPPAQPGPAASGSYGPAFPSDESPLSSPYPSRPGSRRTSFAHPIPMSLSRRSSMATGPRPITKAEYSGPNTPSLLSRAGSPTLPLGNDETNSVRGSGELSRRGSLGGGLGGFGGMSALGQRELRHGEFVGSVDCGTTSTRFIIFDKHAKIITEHQAEFEQILPHAGWHEQDPEALVQCMVECINIAMEKLEWMGWAKTSVKGIGITNQRETTLCWSRETGNPLCNAIVWDDARTNGVVRQFEKKLDEEGLEIDDEDEELDGVPDEVEMGTGTDEAAIGESGEIEVNGQANGAVGAVGKALENLGFAGRGKEGGKRRRKGKEGLVDVTGLPLSTYFSAIKLRWMIDHHKEVHDAHEKDDLMFGTVDTWLVYNLTGRKDGGLHIMDVTNASRTLLISLKTLAWHPPLLRFFGLKPSILPKIVSSAEVYGNIHANLETALTGVPIAGIVGDQQAALVGNKCLRKGEAKTTYGTGAFVLFNTGEEVVRSENGLISTVAYQAGKDSKPVYALEGSIAVAGSAIKWLRDQMNLIEESSDMDMLAGSVEDTGGVYFVTAFSGLLAPYWDREAGGMIMGLTAYSTSAHIARATLEAVCFQTRAVLDVIEKESGTKLETLKVDGGVTNSDLAMQLQANIGGFNVARPSMRESTALGSALLAGHALGLFGWDLTKPETLNKVNTADAHVFECEISEPQRLKMIRGWERAVDRARKWHTAEEEDEEEEAYEAKTGLQRVQ</sequence>
<dbReference type="InterPro" id="IPR018484">
    <property type="entry name" value="FGGY_N"/>
</dbReference>
<dbReference type="CDD" id="cd07792">
    <property type="entry name" value="ASKHA_NBD_FGGY_GK1-3-like"/>
    <property type="match status" value="1"/>
</dbReference>
<comment type="pathway">
    <text evidence="1">Polyol metabolism; glycerol degradation via glycerol kinase pathway; sn-glycerol 3-phosphate from glycerol: step 1/1.</text>
</comment>
<dbReference type="InterPro" id="IPR018485">
    <property type="entry name" value="FGGY_C"/>
</dbReference>
<dbReference type="Proteomes" id="UP001182556">
    <property type="component" value="Unassembled WGS sequence"/>
</dbReference>
<dbReference type="InterPro" id="IPR043129">
    <property type="entry name" value="ATPase_NBD"/>
</dbReference>
<evidence type="ECO:0000256" key="8">
    <source>
        <dbReference type="ARBA" id="ARBA00022840"/>
    </source>
</evidence>
<dbReference type="FunFam" id="3.30.420.40:FF:000108">
    <property type="entry name" value="Glycerol kinase, glycosomal"/>
    <property type="match status" value="1"/>
</dbReference>
<dbReference type="GO" id="GO:0046167">
    <property type="term" value="P:glycerol-3-phosphate biosynthetic process"/>
    <property type="evidence" value="ECO:0007669"/>
    <property type="project" value="TreeGrafter"/>
</dbReference>
<feature type="domain" description="Carbohydrate kinase FGGY N-terminal" evidence="12">
    <location>
        <begin position="334"/>
        <end position="468"/>
    </location>
</feature>
<organism evidence="14 15">
    <name type="scientific">Papiliotrema laurentii</name>
    <name type="common">Cryptococcus laurentii</name>
    <dbReference type="NCBI Taxonomy" id="5418"/>
    <lineage>
        <taxon>Eukaryota</taxon>
        <taxon>Fungi</taxon>
        <taxon>Dikarya</taxon>
        <taxon>Basidiomycota</taxon>
        <taxon>Agaricomycotina</taxon>
        <taxon>Tremellomycetes</taxon>
        <taxon>Tremellales</taxon>
        <taxon>Rhynchogastremaceae</taxon>
        <taxon>Papiliotrema</taxon>
    </lineage>
</organism>
<dbReference type="PROSITE" id="PS00933">
    <property type="entry name" value="FGGY_KINASES_1"/>
    <property type="match status" value="1"/>
</dbReference>
<feature type="domain" description="Carbohydrate kinase FGGY N-terminal" evidence="12">
    <location>
        <begin position="143"/>
        <end position="261"/>
    </location>
</feature>
<evidence type="ECO:0000256" key="6">
    <source>
        <dbReference type="ARBA" id="ARBA00022777"/>
    </source>
</evidence>
<evidence type="ECO:0000256" key="4">
    <source>
        <dbReference type="ARBA" id="ARBA00022679"/>
    </source>
</evidence>
<accession>A0AAD9FT73</accession>
<evidence type="ECO:0000313" key="14">
    <source>
        <dbReference type="EMBL" id="KAK1925684.1"/>
    </source>
</evidence>
<protein>
    <recommendedName>
        <fullName evidence="3">glycerol kinase</fullName>
        <ecNumber evidence="3">2.7.1.30</ecNumber>
    </recommendedName>
    <alternativeName>
        <fullName evidence="9">ATP:glycerol 3-phosphotransferase</fullName>
    </alternativeName>
</protein>
<evidence type="ECO:0000256" key="3">
    <source>
        <dbReference type="ARBA" id="ARBA00012099"/>
    </source>
</evidence>
<evidence type="ECO:0000256" key="9">
    <source>
        <dbReference type="ARBA" id="ARBA00043149"/>
    </source>
</evidence>
<keyword evidence="7" id="KW-0319">Glycerol metabolism</keyword>
<dbReference type="GO" id="GO:0006641">
    <property type="term" value="P:triglyceride metabolic process"/>
    <property type="evidence" value="ECO:0007669"/>
    <property type="project" value="TreeGrafter"/>
</dbReference>
<dbReference type="Pfam" id="PF00370">
    <property type="entry name" value="FGGY_N"/>
    <property type="match status" value="2"/>
</dbReference>
<dbReference type="GO" id="GO:0005524">
    <property type="term" value="F:ATP binding"/>
    <property type="evidence" value="ECO:0007669"/>
    <property type="project" value="UniProtKB-KW"/>
</dbReference>
<feature type="region of interest" description="Disordered" evidence="11">
    <location>
        <begin position="720"/>
        <end position="742"/>
    </location>
</feature>
<dbReference type="GO" id="GO:0005739">
    <property type="term" value="C:mitochondrion"/>
    <property type="evidence" value="ECO:0007669"/>
    <property type="project" value="TreeGrafter"/>
</dbReference>
<dbReference type="PANTHER" id="PTHR10196:SF69">
    <property type="entry name" value="GLYCEROL KINASE"/>
    <property type="match status" value="1"/>
</dbReference>